<sequence>GLEEDHRHRPDRRRAAEPRQHHAGEHRLHGEEQQRAGEHGRDVHRKKQGRDADAARPQRGRPLNVHRTSLSARPAPGRCAFGGHRRRACNRIRVRLAL</sequence>
<dbReference type="AlphaFoldDB" id="A0A6J4MQQ7"/>
<protein>
    <submittedName>
        <fullName evidence="2">Uncharacterized protein</fullName>
    </submittedName>
</protein>
<feature type="compositionally biased region" description="Basic and acidic residues" evidence="1">
    <location>
        <begin position="1"/>
        <end position="41"/>
    </location>
</feature>
<accession>A0A6J4MQQ7</accession>
<feature type="region of interest" description="Disordered" evidence="1">
    <location>
        <begin position="1"/>
        <end position="79"/>
    </location>
</feature>
<organism evidence="2">
    <name type="scientific">uncultured Microvirga sp</name>
    <dbReference type="NCBI Taxonomy" id="412392"/>
    <lineage>
        <taxon>Bacteria</taxon>
        <taxon>Pseudomonadati</taxon>
        <taxon>Pseudomonadota</taxon>
        <taxon>Alphaproteobacteria</taxon>
        <taxon>Hyphomicrobiales</taxon>
        <taxon>Methylobacteriaceae</taxon>
        <taxon>Microvirga</taxon>
        <taxon>environmental samples</taxon>
    </lineage>
</organism>
<feature type="non-terminal residue" evidence="2">
    <location>
        <position position="1"/>
    </location>
</feature>
<evidence type="ECO:0000256" key="1">
    <source>
        <dbReference type="SAM" id="MobiDB-lite"/>
    </source>
</evidence>
<dbReference type="EMBL" id="CADCUC010000729">
    <property type="protein sequence ID" value="CAA9366037.1"/>
    <property type="molecule type" value="Genomic_DNA"/>
</dbReference>
<evidence type="ECO:0000313" key="2">
    <source>
        <dbReference type="EMBL" id="CAA9366037.1"/>
    </source>
</evidence>
<name>A0A6J4MQQ7_9HYPH</name>
<feature type="non-terminal residue" evidence="2">
    <location>
        <position position="98"/>
    </location>
</feature>
<reference evidence="2" key="1">
    <citation type="submission" date="2020-02" db="EMBL/GenBank/DDBJ databases">
        <authorList>
            <person name="Meier V. D."/>
        </authorList>
    </citation>
    <scope>NUCLEOTIDE SEQUENCE</scope>
    <source>
        <strain evidence="2">AVDCRST_MAG90</strain>
    </source>
</reference>
<gene>
    <name evidence="2" type="ORF">AVDCRST_MAG90-3409</name>
</gene>
<proteinExistence type="predicted"/>